<dbReference type="GO" id="GO:0061133">
    <property type="term" value="F:endopeptidase activator activity"/>
    <property type="evidence" value="ECO:0007669"/>
    <property type="project" value="TreeGrafter"/>
</dbReference>
<dbReference type="GeneID" id="68114237"/>
<feature type="region of interest" description="Disordered" evidence="6">
    <location>
        <begin position="88"/>
        <end position="119"/>
    </location>
</feature>
<keyword evidence="5" id="KW-0539">Nucleus</keyword>
<dbReference type="Gene3D" id="1.10.2020.20">
    <property type="match status" value="1"/>
</dbReference>
<feature type="domain" description="DEUBAD" evidence="7">
    <location>
        <begin position="182"/>
        <end position="296"/>
    </location>
</feature>
<evidence type="ECO:0000313" key="10">
    <source>
        <dbReference type="Proteomes" id="UP000444721"/>
    </source>
</evidence>
<evidence type="ECO:0000256" key="3">
    <source>
        <dbReference type="ARBA" id="ARBA00022490"/>
    </source>
</evidence>
<dbReference type="AlphaFoldDB" id="A0A6A5BIQ4"/>
<dbReference type="GO" id="GO:0005634">
    <property type="term" value="C:nucleus"/>
    <property type="evidence" value="ECO:0007669"/>
    <property type="project" value="UniProtKB-SubCell"/>
</dbReference>
<keyword evidence="4" id="KW-0647">Proteasome</keyword>
<dbReference type="GO" id="GO:0005737">
    <property type="term" value="C:cytoplasm"/>
    <property type="evidence" value="ECO:0007669"/>
    <property type="project" value="UniProtKB-SubCell"/>
</dbReference>
<reference evidence="9 10" key="1">
    <citation type="journal article" date="2019" name="Sci. Rep.">
        <title>Nanopore sequencing improves the draft genome of the human pathogenic amoeba Naegleria fowleri.</title>
        <authorList>
            <person name="Liechti N."/>
            <person name="Schurch N."/>
            <person name="Bruggmann R."/>
            <person name="Wittwer M."/>
        </authorList>
    </citation>
    <scope>NUCLEOTIDE SEQUENCE [LARGE SCALE GENOMIC DNA]</scope>
    <source>
        <strain evidence="9 10">ATCC 30894</strain>
    </source>
</reference>
<dbReference type="VEuPathDB" id="AmoebaDB:FDP41_007019"/>
<dbReference type="Proteomes" id="UP000444721">
    <property type="component" value="Unassembled WGS sequence"/>
</dbReference>
<evidence type="ECO:0000256" key="5">
    <source>
        <dbReference type="ARBA" id="ARBA00023242"/>
    </source>
</evidence>
<dbReference type="VEuPathDB" id="AmoebaDB:NfTy_074900"/>
<dbReference type="OMA" id="DQNQLMQ"/>
<dbReference type="PANTHER" id="PTHR12225:SF0">
    <property type="entry name" value="PROTEASOMAL UBIQUITIN RECEPTOR ADRM1"/>
    <property type="match status" value="1"/>
</dbReference>
<comment type="caution">
    <text evidence="9">The sequence shown here is derived from an EMBL/GenBank/DDBJ whole genome shotgun (WGS) entry which is preliminary data.</text>
</comment>
<feature type="compositionally biased region" description="Low complexity" evidence="6">
    <location>
        <begin position="104"/>
        <end position="118"/>
    </location>
</feature>
<evidence type="ECO:0000259" key="7">
    <source>
        <dbReference type="PROSITE" id="PS51916"/>
    </source>
</evidence>
<dbReference type="InterPro" id="IPR044867">
    <property type="entry name" value="DEUBAD_dom"/>
</dbReference>
<accession>A0A6A5BIQ4</accession>
<dbReference type="PANTHER" id="PTHR12225">
    <property type="entry name" value="ADHESION REGULATING MOLECULE 1 110 KDA CELL MEMBRANE GLYCOPROTEIN"/>
    <property type="match status" value="1"/>
</dbReference>
<evidence type="ECO:0000256" key="1">
    <source>
        <dbReference type="ARBA" id="ARBA00004123"/>
    </source>
</evidence>
<feature type="compositionally biased region" description="Low complexity" evidence="6">
    <location>
        <begin position="135"/>
        <end position="165"/>
    </location>
</feature>
<feature type="region of interest" description="Disordered" evidence="6">
    <location>
        <begin position="133"/>
        <end position="168"/>
    </location>
</feature>
<dbReference type="PROSITE" id="PS51916">
    <property type="entry name" value="DEUBAD"/>
    <property type="match status" value="1"/>
</dbReference>
<dbReference type="Gene3D" id="2.30.29.70">
    <property type="entry name" value="Proteasomal ubiquitin receptor Rpn13/ADRM1"/>
    <property type="match status" value="1"/>
</dbReference>
<dbReference type="GO" id="GO:0070628">
    <property type="term" value="F:proteasome binding"/>
    <property type="evidence" value="ECO:0007669"/>
    <property type="project" value="TreeGrafter"/>
</dbReference>
<dbReference type="InterPro" id="IPR038108">
    <property type="entry name" value="RPN13_DEUBAD_sf"/>
</dbReference>
<organism evidence="9 10">
    <name type="scientific">Naegleria fowleri</name>
    <name type="common">Brain eating amoeba</name>
    <dbReference type="NCBI Taxonomy" id="5763"/>
    <lineage>
        <taxon>Eukaryota</taxon>
        <taxon>Discoba</taxon>
        <taxon>Heterolobosea</taxon>
        <taxon>Tetramitia</taxon>
        <taxon>Eutetramitia</taxon>
        <taxon>Vahlkampfiidae</taxon>
        <taxon>Naegleria</taxon>
    </lineage>
</organism>
<dbReference type="GO" id="GO:0008541">
    <property type="term" value="C:proteasome regulatory particle, lid subcomplex"/>
    <property type="evidence" value="ECO:0007669"/>
    <property type="project" value="TreeGrafter"/>
</dbReference>
<feature type="domain" description="Pru" evidence="8">
    <location>
        <begin position="12"/>
        <end position="136"/>
    </location>
</feature>
<dbReference type="Pfam" id="PF04683">
    <property type="entry name" value="Rpn13_ADRM1_Pru"/>
    <property type="match status" value="1"/>
</dbReference>
<name>A0A6A5BIQ4_NAEFO</name>
<evidence type="ECO:0000256" key="4">
    <source>
        <dbReference type="ARBA" id="ARBA00022942"/>
    </source>
</evidence>
<keyword evidence="3" id="KW-0963">Cytoplasm</keyword>
<keyword evidence="10" id="KW-1185">Reference proteome</keyword>
<dbReference type="VEuPathDB" id="AmoebaDB:NF0064820"/>
<dbReference type="EMBL" id="VFQX01000057">
    <property type="protein sequence ID" value="KAF0973934.1"/>
    <property type="molecule type" value="Genomic_DNA"/>
</dbReference>
<evidence type="ECO:0000256" key="6">
    <source>
        <dbReference type="SAM" id="MobiDB-lite"/>
    </source>
</evidence>
<dbReference type="RefSeq" id="XP_044558647.1">
    <property type="nucleotide sequence ID" value="XM_044710717.1"/>
</dbReference>
<proteinExistence type="predicted"/>
<dbReference type="InterPro" id="IPR006773">
    <property type="entry name" value="Rpn13/ADRM1"/>
</dbReference>
<dbReference type="PROSITE" id="PS51917">
    <property type="entry name" value="PRU"/>
    <property type="match status" value="1"/>
</dbReference>
<gene>
    <name evidence="9" type="ORF">FDP41_007019</name>
</gene>
<protein>
    <submittedName>
        <fullName evidence="9">Uncharacterized protein</fullName>
    </submittedName>
</protein>
<dbReference type="InterPro" id="IPR044868">
    <property type="entry name" value="Rpn13/ADRM1_Pru"/>
</dbReference>
<comment type="subcellular location">
    <subcellularLocation>
        <location evidence="2">Cytoplasm</location>
    </subcellularLocation>
    <subcellularLocation>
        <location evidence="1">Nucleus</location>
    </subcellularLocation>
</comment>
<evidence type="ECO:0000256" key="2">
    <source>
        <dbReference type="ARBA" id="ARBA00004496"/>
    </source>
</evidence>
<dbReference type="OrthoDB" id="340431at2759"/>
<sequence length="307" mass="34068">MSNINLFDRPASGPRPLIEFRAGKMTKEGNTVKADTRKGKIALIIDPEDGLLHFQWRDRSDKVIDDSIVFQGDVTFSRVKKINEYIENPPMEGMNDEDIPPQPTATTTPSETSTPPQQNAVQLDQLSRIIQGINPTAPTSGQTQQASATTPSQQSSSSQQSQGSQNTEASLQELLRNFQEHQRERKQTIALEHVLQSDAINEIIKRHPSILNRDELFANLPEGDDDRSAQTLLSHIRSPQFRQTLDVFGSAMSTGQLSGLMRDFGLDPSVADPFRGGGLLSFLTALAKKEEKKEGDKMEDENQEGKQ</sequence>
<dbReference type="InterPro" id="IPR032368">
    <property type="entry name" value="RPN13_DEUBAD"/>
</dbReference>
<dbReference type="InterPro" id="IPR038633">
    <property type="entry name" value="Rpn13/ADRM1_Pru_sf"/>
</dbReference>
<evidence type="ECO:0000313" key="9">
    <source>
        <dbReference type="EMBL" id="KAF0973934.1"/>
    </source>
</evidence>
<evidence type="ECO:0000259" key="8">
    <source>
        <dbReference type="PROSITE" id="PS51917"/>
    </source>
</evidence>
<dbReference type="Pfam" id="PF16550">
    <property type="entry name" value="RPN13_C"/>
    <property type="match status" value="1"/>
</dbReference>